<dbReference type="InterPro" id="IPR011006">
    <property type="entry name" value="CheY-like_superfamily"/>
</dbReference>
<keyword evidence="5" id="KW-1185">Reference proteome</keyword>
<gene>
    <name evidence="4" type="ORF">GF1_10080</name>
</gene>
<dbReference type="Proteomes" id="UP001063350">
    <property type="component" value="Chromosome"/>
</dbReference>
<dbReference type="SUPFAM" id="SSF52172">
    <property type="entry name" value="CheY-like"/>
    <property type="match status" value="1"/>
</dbReference>
<reference evidence="4" key="1">
    <citation type="submission" date="2020-12" db="EMBL/GenBank/DDBJ databases">
        <title>Desulfobium dissulfuricans gen. nov., sp. nov., a novel mesophilic, sulfate-reducing bacterium isolated from a deep-sea hydrothermal vent.</title>
        <authorList>
            <person name="Hashimoto Y."/>
            <person name="Tame A."/>
            <person name="Sawayama S."/>
            <person name="Miyazaki J."/>
            <person name="Takai K."/>
            <person name="Nakagawa S."/>
        </authorList>
    </citation>
    <scope>NUCLEOTIDE SEQUENCE</scope>
    <source>
        <strain evidence="4">GF1</strain>
    </source>
</reference>
<evidence type="ECO:0000256" key="2">
    <source>
        <dbReference type="PROSITE-ProRule" id="PRU00169"/>
    </source>
</evidence>
<dbReference type="SMART" id="SM00448">
    <property type="entry name" value="REC"/>
    <property type="match status" value="1"/>
</dbReference>
<dbReference type="PANTHER" id="PTHR44591">
    <property type="entry name" value="STRESS RESPONSE REGULATOR PROTEIN 1"/>
    <property type="match status" value="1"/>
</dbReference>
<proteinExistence type="predicted"/>
<organism evidence="4 5">
    <name type="scientific">Desulfolithobacter dissulfuricans</name>
    <dbReference type="NCBI Taxonomy" id="2795293"/>
    <lineage>
        <taxon>Bacteria</taxon>
        <taxon>Pseudomonadati</taxon>
        <taxon>Thermodesulfobacteriota</taxon>
        <taxon>Desulfobulbia</taxon>
        <taxon>Desulfobulbales</taxon>
        <taxon>Desulfobulbaceae</taxon>
        <taxon>Desulfolithobacter</taxon>
    </lineage>
</organism>
<dbReference type="KEGG" id="ddu:GF1_10080"/>
<evidence type="ECO:0000313" key="4">
    <source>
        <dbReference type="EMBL" id="BCO08632.1"/>
    </source>
</evidence>
<dbReference type="Pfam" id="PF00072">
    <property type="entry name" value="Response_reg"/>
    <property type="match status" value="1"/>
</dbReference>
<evidence type="ECO:0000259" key="3">
    <source>
        <dbReference type="PROSITE" id="PS50110"/>
    </source>
</evidence>
<dbReference type="Gene3D" id="3.40.50.2300">
    <property type="match status" value="1"/>
</dbReference>
<name>A0A915U531_9BACT</name>
<dbReference type="InterPro" id="IPR050595">
    <property type="entry name" value="Bact_response_regulator"/>
</dbReference>
<dbReference type="RefSeq" id="WP_267928531.1">
    <property type="nucleotide sequence ID" value="NZ_AP024233.1"/>
</dbReference>
<evidence type="ECO:0000256" key="1">
    <source>
        <dbReference type="ARBA" id="ARBA00022553"/>
    </source>
</evidence>
<feature type="domain" description="Response regulatory" evidence="3">
    <location>
        <begin position="3"/>
        <end position="117"/>
    </location>
</feature>
<dbReference type="InterPro" id="IPR001789">
    <property type="entry name" value="Sig_transdc_resp-reg_receiver"/>
</dbReference>
<feature type="modified residue" description="4-aspartylphosphate" evidence="2">
    <location>
        <position position="52"/>
    </location>
</feature>
<accession>A0A915U531</accession>
<dbReference type="PANTHER" id="PTHR44591:SF3">
    <property type="entry name" value="RESPONSE REGULATORY DOMAIN-CONTAINING PROTEIN"/>
    <property type="match status" value="1"/>
</dbReference>
<dbReference type="PROSITE" id="PS50110">
    <property type="entry name" value="RESPONSE_REGULATORY"/>
    <property type="match status" value="1"/>
</dbReference>
<keyword evidence="1 2" id="KW-0597">Phosphoprotein</keyword>
<dbReference type="EMBL" id="AP024233">
    <property type="protein sequence ID" value="BCO08632.1"/>
    <property type="molecule type" value="Genomic_DNA"/>
</dbReference>
<protein>
    <submittedName>
        <fullName evidence="4">Response regulator</fullName>
    </submittedName>
</protein>
<sequence length="128" mass="14089">MAEILALDDVQDATVLIGKILSKKGHNVHTFTEEDDAVNFARENKVDLAILDIKLKKMSGVEVLALLKDINPDMHAIMLTGYPTVETAREAISLGADEYCVKPIDRDELEEKVEKVLNSKIKAGTGQI</sequence>
<dbReference type="GO" id="GO:0000160">
    <property type="term" value="P:phosphorelay signal transduction system"/>
    <property type="evidence" value="ECO:0007669"/>
    <property type="project" value="InterPro"/>
</dbReference>
<dbReference type="AlphaFoldDB" id="A0A915U531"/>
<dbReference type="CDD" id="cd00156">
    <property type="entry name" value="REC"/>
    <property type="match status" value="1"/>
</dbReference>
<evidence type="ECO:0000313" key="5">
    <source>
        <dbReference type="Proteomes" id="UP001063350"/>
    </source>
</evidence>